<feature type="region of interest" description="Disordered" evidence="1">
    <location>
        <begin position="75"/>
        <end position="115"/>
    </location>
</feature>
<dbReference type="EMBL" id="OW240919">
    <property type="protein sequence ID" value="CAH2311743.1"/>
    <property type="molecule type" value="Genomic_DNA"/>
</dbReference>
<gene>
    <name evidence="2" type="ORF">PECUL_23A019320</name>
</gene>
<protein>
    <submittedName>
        <fullName evidence="2">Uncharacterized protein</fullName>
    </submittedName>
</protein>
<reference evidence="2" key="1">
    <citation type="submission" date="2022-03" db="EMBL/GenBank/DDBJ databases">
        <authorList>
            <person name="Alioto T."/>
            <person name="Alioto T."/>
            <person name="Gomez Garrido J."/>
        </authorList>
    </citation>
    <scope>NUCLEOTIDE SEQUENCE</scope>
</reference>
<evidence type="ECO:0000256" key="1">
    <source>
        <dbReference type="SAM" id="MobiDB-lite"/>
    </source>
</evidence>
<evidence type="ECO:0000313" key="3">
    <source>
        <dbReference type="Proteomes" id="UP001295444"/>
    </source>
</evidence>
<feature type="compositionally biased region" description="Basic residues" evidence="1">
    <location>
        <begin position="95"/>
        <end position="105"/>
    </location>
</feature>
<proteinExistence type="predicted"/>
<organism evidence="2 3">
    <name type="scientific">Pelobates cultripes</name>
    <name type="common">Western spadefoot toad</name>
    <dbReference type="NCBI Taxonomy" id="61616"/>
    <lineage>
        <taxon>Eukaryota</taxon>
        <taxon>Metazoa</taxon>
        <taxon>Chordata</taxon>
        <taxon>Craniata</taxon>
        <taxon>Vertebrata</taxon>
        <taxon>Euteleostomi</taxon>
        <taxon>Amphibia</taxon>
        <taxon>Batrachia</taxon>
        <taxon>Anura</taxon>
        <taxon>Pelobatoidea</taxon>
        <taxon>Pelobatidae</taxon>
        <taxon>Pelobates</taxon>
    </lineage>
</organism>
<evidence type="ECO:0000313" key="2">
    <source>
        <dbReference type="EMBL" id="CAH2311743.1"/>
    </source>
</evidence>
<sequence length="115" mass="13012">MEAAVPQTKCSPKEEETPADYSNQCNQHSKVVKETLVCRRTPEDFYLWEHPVKDYAQQQEINYLKATKRSKAIISAGSPATGAPTGHLTHTEGVRRKHSRKHCRVPLKLADKRAT</sequence>
<name>A0AAD1WG53_PELCU</name>
<keyword evidence="3" id="KW-1185">Reference proteome</keyword>
<feature type="region of interest" description="Disordered" evidence="1">
    <location>
        <begin position="1"/>
        <end position="22"/>
    </location>
</feature>
<dbReference type="AlphaFoldDB" id="A0AAD1WG53"/>
<accession>A0AAD1WG53</accession>
<dbReference type="Proteomes" id="UP001295444">
    <property type="component" value="Chromosome 08"/>
</dbReference>